<protein>
    <submittedName>
        <fullName evidence="1">Uncharacterized protein</fullName>
    </submittedName>
</protein>
<proteinExistence type="predicted"/>
<reference evidence="1" key="1">
    <citation type="journal article" date="2015" name="Nature">
        <title>Complex archaea that bridge the gap between prokaryotes and eukaryotes.</title>
        <authorList>
            <person name="Spang A."/>
            <person name="Saw J.H."/>
            <person name="Jorgensen S.L."/>
            <person name="Zaremba-Niedzwiedzka K."/>
            <person name="Martijn J."/>
            <person name="Lind A.E."/>
            <person name="van Eijk R."/>
            <person name="Schleper C."/>
            <person name="Guy L."/>
            <person name="Ettema T.J."/>
        </authorList>
    </citation>
    <scope>NUCLEOTIDE SEQUENCE</scope>
</reference>
<dbReference type="EMBL" id="LAZR01003918">
    <property type="protein sequence ID" value="KKN13473.1"/>
    <property type="molecule type" value="Genomic_DNA"/>
</dbReference>
<organism evidence="1">
    <name type="scientific">marine sediment metagenome</name>
    <dbReference type="NCBI Taxonomy" id="412755"/>
    <lineage>
        <taxon>unclassified sequences</taxon>
        <taxon>metagenomes</taxon>
        <taxon>ecological metagenomes</taxon>
    </lineage>
</organism>
<evidence type="ECO:0000313" key="1">
    <source>
        <dbReference type="EMBL" id="KKN13473.1"/>
    </source>
</evidence>
<dbReference type="AlphaFoldDB" id="A0A0F9R7R6"/>
<accession>A0A0F9R7R6</accession>
<comment type="caution">
    <text evidence="1">The sequence shown here is derived from an EMBL/GenBank/DDBJ whole genome shotgun (WGS) entry which is preliminary data.</text>
</comment>
<gene>
    <name evidence="1" type="ORF">LCGC14_1005950</name>
</gene>
<name>A0A0F9R7R6_9ZZZZ</name>
<feature type="non-terminal residue" evidence="1">
    <location>
        <position position="42"/>
    </location>
</feature>
<sequence>MSIRVDEHEVQLIVDVPSGEDMSLFIEVASRYVDNVFASTTL</sequence>